<keyword evidence="2" id="KW-1185">Reference proteome</keyword>
<dbReference type="EMBL" id="JBHSKS010000003">
    <property type="protein sequence ID" value="MFC5191314.1"/>
    <property type="molecule type" value="Genomic_DNA"/>
</dbReference>
<organism evidence="1 2">
    <name type="scientific">Algoriphagus aquatilis</name>
    <dbReference type="NCBI Taxonomy" id="490186"/>
    <lineage>
        <taxon>Bacteria</taxon>
        <taxon>Pseudomonadati</taxon>
        <taxon>Bacteroidota</taxon>
        <taxon>Cytophagia</taxon>
        <taxon>Cytophagales</taxon>
        <taxon>Cyclobacteriaceae</taxon>
        <taxon>Algoriphagus</taxon>
    </lineage>
</organism>
<comment type="caution">
    <text evidence="1">The sequence shown here is derived from an EMBL/GenBank/DDBJ whole genome shotgun (WGS) entry which is preliminary data.</text>
</comment>
<accession>A0ABW0BUR9</accession>
<protein>
    <submittedName>
        <fullName evidence="1">Carboxypeptidase-like regulatory domain-containing protein</fullName>
    </submittedName>
</protein>
<evidence type="ECO:0000313" key="1">
    <source>
        <dbReference type="EMBL" id="MFC5191314.1"/>
    </source>
</evidence>
<dbReference type="InterPro" id="IPR008969">
    <property type="entry name" value="CarboxyPept-like_regulatory"/>
</dbReference>
<dbReference type="Pfam" id="PF13715">
    <property type="entry name" value="CarbopepD_reg_2"/>
    <property type="match status" value="1"/>
</dbReference>
<dbReference type="Gene3D" id="2.60.40.1120">
    <property type="entry name" value="Carboxypeptidase-like, regulatory domain"/>
    <property type="match status" value="1"/>
</dbReference>
<gene>
    <name evidence="1" type="ORF">ACFPIK_06015</name>
</gene>
<proteinExistence type="predicted"/>
<dbReference type="SUPFAM" id="SSF49464">
    <property type="entry name" value="Carboxypeptidase regulatory domain-like"/>
    <property type="match status" value="1"/>
</dbReference>
<sequence length="354" mass="40630">MKADLFFNRQLIVFLLFLFSYMGAYSQTFTIQGRVLDADTQEFIEGATVTLRNTQFGDLSGATGNFSLKGITAEKYTLAITMSGYNLYEKVVRISSDLNLDNLYLVKFGSEGTGAALQKTIRSANVSRLLVDRPNFIGGNMFYGIPPEPKKVEGNFYLDKKWNLASILLYKDQQVLENYRVRYNINANQFELLEPETLQVTTLQGLRVQNIVWMDSSYKVPRYFVNGMDFRDEGAPILGFFEVLVEGELPLMRRTLAVFKESNYNVALMVGNRNDQIVKRNVYYFLRGKDMFEVPKKRKEFFLIFGDKAAEMEAFAEENQIDLKVAGSIFQVFTYYNSLFPGFVPIMSQLMDEK</sequence>
<dbReference type="Proteomes" id="UP001596163">
    <property type="component" value="Unassembled WGS sequence"/>
</dbReference>
<reference evidence="2" key="1">
    <citation type="journal article" date="2019" name="Int. J. Syst. Evol. Microbiol.">
        <title>The Global Catalogue of Microorganisms (GCM) 10K type strain sequencing project: providing services to taxonomists for standard genome sequencing and annotation.</title>
        <authorList>
            <consortium name="The Broad Institute Genomics Platform"/>
            <consortium name="The Broad Institute Genome Sequencing Center for Infectious Disease"/>
            <person name="Wu L."/>
            <person name="Ma J."/>
        </authorList>
    </citation>
    <scope>NUCLEOTIDE SEQUENCE [LARGE SCALE GENOMIC DNA]</scope>
    <source>
        <strain evidence="2">CGMCC 1.7030</strain>
    </source>
</reference>
<evidence type="ECO:0000313" key="2">
    <source>
        <dbReference type="Proteomes" id="UP001596163"/>
    </source>
</evidence>
<name>A0ABW0BUR9_9BACT</name>
<dbReference type="RefSeq" id="WP_377913236.1">
    <property type="nucleotide sequence ID" value="NZ_JBHSKS010000003.1"/>
</dbReference>